<dbReference type="Proteomes" id="UP000676325">
    <property type="component" value="Unassembled WGS sequence"/>
</dbReference>
<dbReference type="RefSeq" id="WP_212517782.1">
    <property type="nucleotide sequence ID" value="NZ_JAGSOH010000020.1"/>
</dbReference>
<dbReference type="EMBL" id="JAGSOH010000020">
    <property type="protein sequence ID" value="MBR7826633.1"/>
    <property type="molecule type" value="Genomic_DNA"/>
</dbReference>
<keyword evidence="2" id="KW-1185">Reference proteome</keyword>
<sequence>MLSKIVENWLPNVGELTFTVPFCQLLLRQGKRVIHISSQGPMEQGKDIIAIDGEGRVHCYQLKCGQITSNSWREIKGEIDELVELPPVHPSLPGEVFEWDAYLVTNGNIANPAVRTIKDYSDAKAGAGHRPLKTIVAGELARDFTDCFGGFLPVEITDLQVFLELYNQPGDESLDCGKFKQYFEVFFAGHSSGSRQKKSEAIQASLILTSYLMTYKYAAGNRLDIIKAHVLLLVSIYQFAEANGLKPSLYRGTERLAYGAIELEFRQLIDELAEHSNNFVEAKYGLLSEAVTYKLRCTDLLGYVASYLNYCRILRKNPHRAGEIGAIMEKLEAGKVLAGEYAVPLLVNACFTAWASGREQEANDRLCGLLGGILVASLQQRGLPSPYYAAAEAAEWQIGIAGDDVDEDFRFKSYSLQTILLLLARSTQRDFLARNWKLISTHSMIELVPDDPADYLAWRFSNGTQVDRFPGAPQSWARLVADAQTDHLASLPPVLRDRRHFLPLFVNAMPQRFNHKVALTLLDAIVSAPD</sequence>
<proteinExistence type="predicted"/>
<comment type="caution">
    <text evidence="1">The sequence shown here is derived from an EMBL/GenBank/DDBJ whole genome shotgun (WGS) entry which is preliminary data.</text>
</comment>
<evidence type="ECO:0000313" key="2">
    <source>
        <dbReference type="Proteomes" id="UP000676325"/>
    </source>
</evidence>
<accession>A0A941IIZ2</accession>
<dbReference type="AlphaFoldDB" id="A0A941IIZ2"/>
<name>A0A941IIZ2_9ACTN</name>
<gene>
    <name evidence="1" type="ORF">KDK95_09980</name>
</gene>
<organism evidence="1 2">
    <name type="scientific">Actinospica acidithermotolerans</name>
    <dbReference type="NCBI Taxonomy" id="2828514"/>
    <lineage>
        <taxon>Bacteria</taxon>
        <taxon>Bacillati</taxon>
        <taxon>Actinomycetota</taxon>
        <taxon>Actinomycetes</taxon>
        <taxon>Catenulisporales</taxon>
        <taxon>Actinospicaceae</taxon>
        <taxon>Actinospica</taxon>
    </lineage>
</organism>
<evidence type="ECO:0000313" key="1">
    <source>
        <dbReference type="EMBL" id="MBR7826633.1"/>
    </source>
</evidence>
<reference evidence="1" key="1">
    <citation type="submission" date="2021-04" db="EMBL/GenBank/DDBJ databases">
        <title>Genome based classification of Actinospica acidithermotolerans sp. nov., an actinobacterium isolated from an Indonesian hot spring.</title>
        <authorList>
            <person name="Kusuma A.B."/>
            <person name="Putra K.E."/>
            <person name="Nafisah S."/>
            <person name="Loh J."/>
            <person name="Nouioui I."/>
            <person name="Goodfellow M."/>
        </authorList>
    </citation>
    <scope>NUCLEOTIDE SEQUENCE</scope>
    <source>
        <strain evidence="1">MGRD01-02</strain>
    </source>
</reference>
<protein>
    <submittedName>
        <fullName evidence="1">Uncharacterized protein</fullName>
    </submittedName>
</protein>